<dbReference type="AlphaFoldDB" id="A0AAN9T7H8"/>
<evidence type="ECO:0000313" key="2">
    <source>
        <dbReference type="EMBL" id="KAK7576292.1"/>
    </source>
</evidence>
<accession>A0AAN9T7H8</accession>
<reference evidence="2 3" key="1">
    <citation type="submission" date="2024-03" db="EMBL/GenBank/DDBJ databases">
        <title>Adaptation during the transition from Ophiocordyceps entomopathogen to insect associate is accompanied by gene loss and intensified selection.</title>
        <authorList>
            <person name="Ward C.M."/>
            <person name="Onetto C.A."/>
            <person name="Borneman A.R."/>
        </authorList>
    </citation>
    <scope>NUCLEOTIDE SEQUENCE [LARGE SCALE GENOMIC DNA]</scope>
    <source>
        <strain evidence="2">AWRI1</strain>
        <tissue evidence="2">Single Adult Female</tissue>
    </source>
</reference>
<dbReference type="Proteomes" id="UP001367676">
    <property type="component" value="Unassembled WGS sequence"/>
</dbReference>
<keyword evidence="3" id="KW-1185">Reference proteome</keyword>
<dbReference type="EMBL" id="JBBCAQ010000036">
    <property type="protein sequence ID" value="KAK7576292.1"/>
    <property type="molecule type" value="Genomic_DNA"/>
</dbReference>
<protein>
    <submittedName>
        <fullName evidence="2">Uncharacterized protein</fullName>
    </submittedName>
</protein>
<name>A0AAN9T7H8_9HEMI</name>
<proteinExistence type="predicted"/>
<dbReference type="SUPFAM" id="SSF56978">
    <property type="entry name" value="Perfringolysin"/>
    <property type="match status" value="1"/>
</dbReference>
<dbReference type="InterPro" id="IPR036359">
    <property type="entry name" value="Thiol_cytolysin_sf"/>
</dbReference>
<dbReference type="InterPro" id="IPR038700">
    <property type="entry name" value="Thiol_cytolys_C_sf"/>
</dbReference>
<comment type="caution">
    <text evidence="2">The sequence shown here is derived from an EMBL/GenBank/DDBJ whole genome shotgun (WGS) entry which is preliminary data.</text>
</comment>
<evidence type="ECO:0000313" key="3">
    <source>
        <dbReference type="Proteomes" id="UP001367676"/>
    </source>
</evidence>
<sequence length="129" mass="14591">MKFLIVISVLAFALTAADDDDGGFVKIHNRGLYVAIFSVSYDLNGKPVSKSSGPFWLFHHRTIEIPGGATNIRVKAEEYWFFKLKATIFEEQYDKPGSHCYKVYGVTFAPSWKKKEFLCAHISFGSNDD</sequence>
<keyword evidence="1" id="KW-0732">Signal</keyword>
<gene>
    <name evidence="2" type="ORF">V9T40_012578</name>
</gene>
<organism evidence="2 3">
    <name type="scientific">Parthenolecanium corni</name>
    <dbReference type="NCBI Taxonomy" id="536013"/>
    <lineage>
        <taxon>Eukaryota</taxon>
        <taxon>Metazoa</taxon>
        <taxon>Ecdysozoa</taxon>
        <taxon>Arthropoda</taxon>
        <taxon>Hexapoda</taxon>
        <taxon>Insecta</taxon>
        <taxon>Pterygota</taxon>
        <taxon>Neoptera</taxon>
        <taxon>Paraneoptera</taxon>
        <taxon>Hemiptera</taxon>
        <taxon>Sternorrhyncha</taxon>
        <taxon>Coccoidea</taxon>
        <taxon>Coccidae</taxon>
        <taxon>Parthenolecanium</taxon>
    </lineage>
</organism>
<feature type="chain" id="PRO_5043011595" evidence="1">
    <location>
        <begin position="18"/>
        <end position="129"/>
    </location>
</feature>
<evidence type="ECO:0000256" key="1">
    <source>
        <dbReference type="SAM" id="SignalP"/>
    </source>
</evidence>
<dbReference type="Gene3D" id="2.60.40.1430">
    <property type="entry name" value="Perfringolysin, domain 4"/>
    <property type="match status" value="1"/>
</dbReference>
<dbReference type="GO" id="GO:0015485">
    <property type="term" value="F:cholesterol binding"/>
    <property type="evidence" value="ECO:0007669"/>
    <property type="project" value="InterPro"/>
</dbReference>
<feature type="signal peptide" evidence="1">
    <location>
        <begin position="1"/>
        <end position="17"/>
    </location>
</feature>